<proteinExistence type="predicted"/>
<evidence type="ECO:0000313" key="2">
    <source>
        <dbReference type="Proteomes" id="UP000012073"/>
    </source>
</evidence>
<dbReference type="Proteomes" id="UP000012073">
    <property type="component" value="Unassembled WGS sequence"/>
</dbReference>
<evidence type="ECO:0008006" key="3">
    <source>
        <dbReference type="Google" id="ProtNLM"/>
    </source>
</evidence>
<reference evidence="2" key="1">
    <citation type="journal article" date="2013" name="Proc. Natl. Acad. Sci. U.S.A.">
        <title>Genome structure and metabolic features in the red seaweed Chondrus crispus shed light on evolution of the Archaeplastida.</title>
        <authorList>
            <person name="Collen J."/>
            <person name="Porcel B."/>
            <person name="Carre W."/>
            <person name="Ball S.G."/>
            <person name="Chaparro C."/>
            <person name="Tonon T."/>
            <person name="Barbeyron T."/>
            <person name="Michel G."/>
            <person name="Noel B."/>
            <person name="Valentin K."/>
            <person name="Elias M."/>
            <person name="Artiguenave F."/>
            <person name="Arun A."/>
            <person name="Aury J.M."/>
            <person name="Barbosa-Neto J.F."/>
            <person name="Bothwell J.H."/>
            <person name="Bouget F.Y."/>
            <person name="Brillet L."/>
            <person name="Cabello-Hurtado F."/>
            <person name="Capella-Gutierrez S."/>
            <person name="Charrier B."/>
            <person name="Cladiere L."/>
            <person name="Cock J.M."/>
            <person name="Coelho S.M."/>
            <person name="Colleoni C."/>
            <person name="Czjzek M."/>
            <person name="Da Silva C."/>
            <person name="Delage L."/>
            <person name="Denoeud F."/>
            <person name="Deschamps P."/>
            <person name="Dittami S.M."/>
            <person name="Gabaldon T."/>
            <person name="Gachon C.M."/>
            <person name="Groisillier A."/>
            <person name="Herve C."/>
            <person name="Jabbari K."/>
            <person name="Katinka M."/>
            <person name="Kloareg B."/>
            <person name="Kowalczyk N."/>
            <person name="Labadie K."/>
            <person name="Leblanc C."/>
            <person name="Lopez P.J."/>
            <person name="McLachlan D.H."/>
            <person name="Meslet-Cladiere L."/>
            <person name="Moustafa A."/>
            <person name="Nehr Z."/>
            <person name="Nyvall Collen P."/>
            <person name="Panaud O."/>
            <person name="Partensky F."/>
            <person name="Poulain J."/>
            <person name="Rensing S.A."/>
            <person name="Rousvoal S."/>
            <person name="Samson G."/>
            <person name="Symeonidi A."/>
            <person name="Weissenbach J."/>
            <person name="Zambounis A."/>
            <person name="Wincker P."/>
            <person name="Boyen C."/>
        </authorList>
    </citation>
    <scope>NUCLEOTIDE SEQUENCE [LARGE SCALE GENOMIC DNA]</scope>
    <source>
        <strain evidence="2">cv. Stackhouse</strain>
    </source>
</reference>
<sequence>MALTAALPSSTPPTPSTTLARCPRKSFLKLDITASVHDITASTIPKVFRMFSKISHMATFVNDDNSIVGRTASKLSPEWIDLRDPESCHGFKRGEAARQCGFTACFALPFLVRGHVFASILFYDDQQRSDVRPDINIAQDIASCLGNCYGASAA</sequence>
<dbReference type="PhylomeDB" id="R7Q8M0"/>
<organism evidence="1 2">
    <name type="scientific">Chondrus crispus</name>
    <name type="common">Carrageen Irish moss</name>
    <name type="synonym">Polymorpha crispa</name>
    <dbReference type="NCBI Taxonomy" id="2769"/>
    <lineage>
        <taxon>Eukaryota</taxon>
        <taxon>Rhodophyta</taxon>
        <taxon>Florideophyceae</taxon>
        <taxon>Rhodymeniophycidae</taxon>
        <taxon>Gigartinales</taxon>
        <taxon>Gigartinaceae</taxon>
        <taxon>Chondrus</taxon>
    </lineage>
</organism>
<keyword evidence="2" id="KW-1185">Reference proteome</keyword>
<dbReference type="KEGG" id="ccp:CHC_T00002832001"/>
<protein>
    <recommendedName>
        <fullName evidence="3">GAF domain-containing protein</fullName>
    </recommendedName>
</protein>
<dbReference type="AlphaFoldDB" id="R7Q8M0"/>
<dbReference type="GeneID" id="17321674"/>
<name>R7Q8M0_CHOCR</name>
<evidence type="ECO:0000313" key="1">
    <source>
        <dbReference type="EMBL" id="CDF34143.1"/>
    </source>
</evidence>
<dbReference type="EMBL" id="HG001674">
    <property type="protein sequence ID" value="CDF34143.1"/>
    <property type="molecule type" value="Genomic_DNA"/>
</dbReference>
<dbReference type="RefSeq" id="XP_005713962.1">
    <property type="nucleotide sequence ID" value="XM_005713905.1"/>
</dbReference>
<accession>R7Q8M0</accession>
<dbReference type="Gramene" id="CDF34143">
    <property type="protein sequence ID" value="CDF34143"/>
    <property type="gene ID" value="CHC_T00002832001"/>
</dbReference>
<gene>
    <name evidence="1" type="ORF">CHC_T00002832001</name>
</gene>